<dbReference type="InterPro" id="IPR001623">
    <property type="entry name" value="DnaJ_domain"/>
</dbReference>
<evidence type="ECO:0000256" key="2">
    <source>
        <dbReference type="ARBA" id="ARBA00023125"/>
    </source>
</evidence>
<dbReference type="SUPFAM" id="SSF49493">
    <property type="entry name" value="HSP40/DnaJ peptide-binding domain"/>
    <property type="match status" value="2"/>
</dbReference>
<dbReference type="InterPro" id="IPR002939">
    <property type="entry name" value="DnaJ_C"/>
</dbReference>
<dbReference type="InterPro" id="IPR008971">
    <property type="entry name" value="HSP40/DnaJ_pept-bd"/>
</dbReference>
<gene>
    <name evidence="6" type="primary">cbpA</name>
    <name evidence="6" type="ORF">NITLEN_10219</name>
</gene>
<dbReference type="Pfam" id="PF01556">
    <property type="entry name" value="DnaJ_C"/>
    <property type="match status" value="1"/>
</dbReference>
<dbReference type="PANTHER" id="PTHR43096">
    <property type="entry name" value="DNAJ HOMOLOG 1, MITOCHONDRIAL-RELATED"/>
    <property type="match status" value="1"/>
</dbReference>
<evidence type="ECO:0000256" key="4">
    <source>
        <dbReference type="SAM" id="MobiDB-lite"/>
    </source>
</evidence>
<keyword evidence="7" id="KW-1185">Reference proteome</keyword>
<dbReference type="FunFam" id="2.60.260.20:FF:000013">
    <property type="entry name" value="DnaJ subfamily B member 11"/>
    <property type="match status" value="1"/>
</dbReference>
<evidence type="ECO:0000259" key="5">
    <source>
        <dbReference type="PROSITE" id="PS50076"/>
    </source>
</evidence>
<dbReference type="EMBL" id="OUNR01000001">
    <property type="protein sequence ID" value="SPP63133.1"/>
    <property type="molecule type" value="Genomic_DNA"/>
</dbReference>
<dbReference type="FunFam" id="2.60.260.20:FF:000008">
    <property type="entry name" value="Curved DNA-binding protein"/>
    <property type="match status" value="1"/>
</dbReference>
<protein>
    <submittedName>
        <fullName evidence="6">Curved DNA-binding protein, DnaJ homologue that functions as a co-chaperone of DnaK</fullName>
    </submittedName>
</protein>
<evidence type="ECO:0000313" key="6">
    <source>
        <dbReference type="EMBL" id="SPP63133.1"/>
    </source>
</evidence>
<sequence>MEFKDYYKLLEVDRTATADEIKSAYRKLARKYHPDVSKEPQAEARFKEIGEAYDVLQDPKKRAAYDQLGERWRAGQEFTPPPEWDAGSEPASGGAYTEDAADYSEFFSSLFGNFSRRGASARAQGEDHHAKISIDLEVAFQGGTHAVTLRLPQVDAQGRVVQRERLLNVQIPKGIREGQHIRLAGQGATGIQGASPGDLYLEIHFHPHALYQVQGRDLSLSFPVAPWEAALGAAVKAPTPAGVVEVKIPPGSQSGRKLRLKGRGIPGEPAGDLYLVLDVVLPKADTEQAQQVYQTMARELAFNPRQALGVS</sequence>
<dbReference type="GO" id="GO:0005737">
    <property type="term" value="C:cytoplasm"/>
    <property type="evidence" value="ECO:0007669"/>
    <property type="project" value="TreeGrafter"/>
</dbReference>
<accession>A0A330L1P3</accession>
<dbReference type="PROSITE" id="PS00636">
    <property type="entry name" value="DNAJ_1"/>
    <property type="match status" value="1"/>
</dbReference>
<dbReference type="OrthoDB" id="9779889at2"/>
<dbReference type="GO" id="GO:0051082">
    <property type="term" value="F:unfolded protein binding"/>
    <property type="evidence" value="ECO:0007669"/>
    <property type="project" value="InterPro"/>
</dbReference>
<evidence type="ECO:0000313" key="7">
    <source>
        <dbReference type="Proteomes" id="UP000248168"/>
    </source>
</evidence>
<keyword evidence="3" id="KW-0143">Chaperone</keyword>
<name>A0A330L1P3_9BACT</name>
<dbReference type="SMART" id="SM00271">
    <property type="entry name" value="DnaJ"/>
    <property type="match status" value="1"/>
</dbReference>
<keyword evidence="2 6" id="KW-0238">DNA-binding</keyword>
<dbReference type="InterPro" id="IPR036869">
    <property type="entry name" value="J_dom_sf"/>
</dbReference>
<dbReference type="PRINTS" id="PR00625">
    <property type="entry name" value="JDOMAIN"/>
</dbReference>
<dbReference type="CDD" id="cd10747">
    <property type="entry name" value="DnaJ_C"/>
    <property type="match status" value="1"/>
</dbReference>
<dbReference type="AlphaFoldDB" id="A0A330L1P3"/>
<dbReference type="PROSITE" id="PS50076">
    <property type="entry name" value="DNAJ_2"/>
    <property type="match status" value="1"/>
</dbReference>
<evidence type="ECO:0000256" key="1">
    <source>
        <dbReference type="ARBA" id="ARBA00022490"/>
    </source>
</evidence>
<dbReference type="SUPFAM" id="SSF46565">
    <property type="entry name" value="Chaperone J-domain"/>
    <property type="match status" value="1"/>
</dbReference>
<dbReference type="CDD" id="cd06257">
    <property type="entry name" value="DnaJ"/>
    <property type="match status" value="1"/>
</dbReference>
<feature type="domain" description="J" evidence="5">
    <location>
        <begin position="5"/>
        <end position="69"/>
    </location>
</feature>
<dbReference type="InParanoid" id="A0A330L1P3"/>
<dbReference type="RefSeq" id="WP_121987712.1">
    <property type="nucleotide sequence ID" value="NZ_OUNR01000001.1"/>
</dbReference>
<dbReference type="Gene3D" id="2.60.260.20">
    <property type="entry name" value="Urease metallochaperone UreE, N-terminal domain"/>
    <property type="match status" value="2"/>
</dbReference>
<dbReference type="GO" id="GO:0003677">
    <property type="term" value="F:DNA binding"/>
    <property type="evidence" value="ECO:0007669"/>
    <property type="project" value="UniProtKB-KW"/>
</dbReference>
<reference evidence="7" key="1">
    <citation type="submission" date="2018-04" db="EMBL/GenBank/DDBJ databases">
        <authorList>
            <person name="Lucker S."/>
            <person name="Sakoula D."/>
        </authorList>
    </citation>
    <scope>NUCLEOTIDE SEQUENCE [LARGE SCALE GENOMIC DNA]</scope>
</reference>
<keyword evidence="1" id="KW-0963">Cytoplasm</keyword>
<proteinExistence type="predicted"/>
<feature type="region of interest" description="Disordered" evidence="4">
    <location>
        <begin position="75"/>
        <end position="95"/>
    </location>
</feature>
<dbReference type="Gene3D" id="1.10.287.110">
    <property type="entry name" value="DnaJ domain"/>
    <property type="match status" value="1"/>
</dbReference>
<dbReference type="InterPro" id="IPR018253">
    <property type="entry name" value="DnaJ_domain_CS"/>
</dbReference>
<evidence type="ECO:0000256" key="3">
    <source>
        <dbReference type="ARBA" id="ARBA00023186"/>
    </source>
</evidence>
<dbReference type="GO" id="GO:0042026">
    <property type="term" value="P:protein refolding"/>
    <property type="evidence" value="ECO:0007669"/>
    <property type="project" value="TreeGrafter"/>
</dbReference>
<dbReference type="Pfam" id="PF00226">
    <property type="entry name" value="DnaJ"/>
    <property type="match status" value="1"/>
</dbReference>
<dbReference type="Proteomes" id="UP000248168">
    <property type="component" value="Unassembled WGS sequence"/>
</dbReference>
<dbReference type="FunCoup" id="A0A330L1P3">
    <property type="interactions" value="118"/>
</dbReference>
<organism evidence="6 7">
    <name type="scientific">Nitrospira lenta</name>
    <dbReference type="NCBI Taxonomy" id="1436998"/>
    <lineage>
        <taxon>Bacteria</taxon>
        <taxon>Pseudomonadati</taxon>
        <taxon>Nitrospirota</taxon>
        <taxon>Nitrospiria</taxon>
        <taxon>Nitrospirales</taxon>
        <taxon>Nitrospiraceae</taxon>
        <taxon>Nitrospira</taxon>
    </lineage>
</organism>
<dbReference type="PANTHER" id="PTHR43096:SF52">
    <property type="entry name" value="DNAJ HOMOLOG 1, MITOCHONDRIAL-RELATED"/>
    <property type="match status" value="1"/>
</dbReference>